<reference evidence="2 3" key="1">
    <citation type="journal article" date="2018" name="Sci. Data">
        <title>The draft genome sequence of cork oak.</title>
        <authorList>
            <person name="Ramos A.M."/>
            <person name="Usie A."/>
            <person name="Barbosa P."/>
            <person name="Barros P.M."/>
            <person name="Capote T."/>
            <person name="Chaves I."/>
            <person name="Simoes F."/>
            <person name="Abreu I."/>
            <person name="Carrasquinho I."/>
            <person name="Faro C."/>
            <person name="Guimaraes J.B."/>
            <person name="Mendonca D."/>
            <person name="Nobrega F."/>
            <person name="Rodrigues L."/>
            <person name="Saibo N.J.M."/>
            <person name="Varela M.C."/>
            <person name="Egas C."/>
            <person name="Matos J."/>
            <person name="Miguel C.M."/>
            <person name="Oliveira M.M."/>
            <person name="Ricardo C.P."/>
            <person name="Goncalves S."/>
        </authorList>
    </citation>
    <scope>NUCLEOTIDE SEQUENCE [LARGE SCALE GENOMIC DNA]</scope>
    <source>
        <strain evidence="3">cv. HL8</strain>
    </source>
</reference>
<name>A0AAW0KDS6_QUESU</name>
<evidence type="ECO:0000313" key="3">
    <source>
        <dbReference type="Proteomes" id="UP000237347"/>
    </source>
</evidence>
<organism evidence="2 3">
    <name type="scientific">Quercus suber</name>
    <name type="common">Cork oak</name>
    <dbReference type="NCBI Taxonomy" id="58331"/>
    <lineage>
        <taxon>Eukaryota</taxon>
        <taxon>Viridiplantae</taxon>
        <taxon>Streptophyta</taxon>
        <taxon>Embryophyta</taxon>
        <taxon>Tracheophyta</taxon>
        <taxon>Spermatophyta</taxon>
        <taxon>Magnoliopsida</taxon>
        <taxon>eudicotyledons</taxon>
        <taxon>Gunneridae</taxon>
        <taxon>Pentapetalae</taxon>
        <taxon>rosids</taxon>
        <taxon>fabids</taxon>
        <taxon>Fagales</taxon>
        <taxon>Fagaceae</taxon>
        <taxon>Quercus</taxon>
    </lineage>
</organism>
<feature type="region of interest" description="Disordered" evidence="1">
    <location>
        <begin position="1"/>
        <end position="150"/>
    </location>
</feature>
<gene>
    <name evidence="2" type="ORF">CFP56_021759</name>
</gene>
<proteinExistence type="predicted"/>
<evidence type="ECO:0000256" key="1">
    <source>
        <dbReference type="SAM" id="MobiDB-lite"/>
    </source>
</evidence>
<dbReference type="AlphaFoldDB" id="A0AAW0KDS6"/>
<comment type="caution">
    <text evidence="2">The sequence shown here is derived from an EMBL/GenBank/DDBJ whole genome shotgun (WGS) entry which is preliminary data.</text>
</comment>
<feature type="compositionally biased region" description="Basic residues" evidence="1">
    <location>
        <begin position="128"/>
        <end position="139"/>
    </location>
</feature>
<dbReference type="EMBL" id="PKMF04000338">
    <property type="protein sequence ID" value="KAK7837042.1"/>
    <property type="molecule type" value="Genomic_DNA"/>
</dbReference>
<accession>A0AAW0KDS6</accession>
<evidence type="ECO:0000313" key="2">
    <source>
        <dbReference type="EMBL" id="KAK7837042.1"/>
    </source>
</evidence>
<protein>
    <submittedName>
        <fullName evidence="2">Uncharacterized protein</fullName>
    </submittedName>
</protein>
<sequence>MMLADTSMKASESMLEKRKHKAMSSIPEENGSVEQRKRKREKKTNAYARIPSSNEHHPSSGSGGGLRAVQSARLSHNAKSMKGQSEGRQKKSKRNHDQIMKNHEKRKEPTNTSKKDEATHIPNDSKLSRHKVGRKRQKINKLVTMCTKSE</sequence>
<dbReference type="Proteomes" id="UP000237347">
    <property type="component" value="Unassembled WGS sequence"/>
</dbReference>
<keyword evidence="3" id="KW-1185">Reference proteome</keyword>
<feature type="compositionally biased region" description="Basic and acidic residues" evidence="1">
    <location>
        <begin position="85"/>
        <end position="119"/>
    </location>
</feature>